<keyword evidence="4" id="KW-1185">Reference proteome</keyword>
<sequence>MIAATNRVSFQHGVSRADPHPPSHGAFHRPGLVETQQRASAHPSTLSTGVDTALYAFVEHFEEGVAVVDRTGSALFLNRAARAIVGGAHLFLVDGYLRARAPNTSMALRKMIARCAADGCGSAIRLVGEDDTLLIAASPISTPGFPPTEASILLRLINPARIRLPDGNALRDHFGLTPTEAAFALELLAGNDLATSAARRGIAPSTGRVHLRRLFEKTGTHRQAALIRLLLLCPRPMIGQGMPG</sequence>
<gene>
    <name evidence="3" type="ORF">MET9862_01020</name>
</gene>
<reference evidence="3 4" key="1">
    <citation type="submission" date="2019-06" db="EMBL/GenBank/DDBJ databases">
        <authorList>
            <person name="Rodrigo-Torres L."/>
            <person name="Arahal R. D."/>
            <person name="Lucena T."/>
        </authorList>
    </citation>
    <scope>NUCLEOTIDE SEQUENCE [LARGE SCALE GENOMIC DNA]</scope>
    <source>
        <strain evidence="3 4">SB0023/3</strain>
    </source>
</reference>
<protein>
    <recommendedName>
        <fullName evidence="2">HTH luxR-type domain-containing protein</fullName>
    </recommendedName>
</protein>
<accession>A0A509E8H6</accession>
<proteinExistence type="predicted"/>
<dbReference type="Gene3D" id="1.10.10.10">
    <property type="entry name" value="Winged helix-like DNA-binding domain superfamily/Winged helix DNA-binding domain"/>
    <property type="match status" value="1"/>
</dbReference>
<feature type="domain" description="HTH luxR-type" evidence="2">
    <location>
        <begin position="173"/>
        <end position="230"/>
    </location>
</feature>
<dbReference type="InterPro" id="IPR016032">
    <property type="entry name" value="Sig_transdc_resp-reg_C-effctor"/>
</dbReference>
<dbReference type="OrthoDB" id="6697591at2"/>
<dbReference type="InterPro" id="IPR036388">
    <property type="entry name" value="WH-like_DNA-bd_sf"/>
</dbReference>
<dbReference type="AlphaFoldDB" id="A0A509E8H6"/>
<dbReference type="GO" id="GO:0006355">
    <property type="term" value="P:regulation of DNA-templated transcription"/>
    <property type="evidence" value="ECO:0007669"/>
    <property type="project" value="InterPro"/>
</dbReference>
<evidence type="ECO:0000256" key="1">
    <source>
        <dbReference type="SAM" id="MobiDB-lite"/>
    </source>
</evidence>
<dbReference type="GO" id="GO:0003677">
    <property type="term" value="F:DNA binding"/>
    <property type="evidence" value="ECO:0007669"/>
    <property type="project" value="InterPro"/>
</dbReference>
<dbReference type="RefSeq" id="WP_142582029.1">
    <property type="nucleotide sequence ID" value="NZ_CABFPH010000009.1"/>
</dbReference>
<dbReference type="Proteomes" id="UP000410984">
    <property type="component" value="Unassembled WGS sequence"/>
</dbReference>
<feature type="region of interest" description="Disordered" evidence="1">
    <location>
        <begin position="1"/>
        <end position="29"/>
    </location>
</feature>
<name>A0A509E8H6_9HYPH</name>
<evidence type="ECO:0000313" key="3">
    <source>
        <dbReference type="EMBL" id="VUD70452.1"/>
    </source>
</evidence>
<dbReference type="SMART" id="SM00421">
    <property type="entry name" value="HTH_LUXR"/>
    <property type="match status" value="1"/>
</dbReference>
<evidence type="ECO:0000313" key="4">
    <source>
        <dbReference type="Proteomes" id="UP000410984"/>
    </source>
</evidence>
<evidence type="ECO:0000259" key="2">
    <source>
        <dbReference type="SMART" id="SM00421"/>
    </source>
</evidence>
<organism evidence="3 4">
    <name type="scientific">Methylobacterium symbioticum</name>
    <dbReference type="NCBI Taxonomy" id="2584084"/>
    <lineage>
        <taxon>Bacteria</taxon>
        <taxon>Pseudomonadati</taxon>
        <taxon>Pseudomonadota</taxon>
        <taxon>Alphaproteobacteria</taxon>
        <taxon>Hyphomicrobiales</taxon>
        <taxon>Methylobacteriaceae</taxon>
        <taxon>Methylobacterium</taxon>
    </lineage>
</organism>
<dbReference type="InterPro" id="IPR000792">
    <property type="entry name" value="Tscrpt_reg_LuxR_C"/>
</dbReference>
<dbReference type="SUPFAM" id="SSF46894">
    <property type="entry name" value="C-terminal effector domain of the bipartite response regulators"/>
    <property type="match status" value="1"/>
</dbReference>
<dbReference type="EMBL" id="CABFPH010000009">
    <property type="protein sequence ID" value="VUD70452.1"/>
    <property type="molecule type" value="Genomic_DNA"/>
</dbReference>